<evidence type="ECO:0000256" key="8">
    <source>
        <dbReference type="ARBA" id="ARBA00022989"/>
    </source>
</evidence>
<evidence type="ECO:0000256" key="3">
    <source>
        <dbReference type="ARBA" id="ARBA00022448"/>
    </source>
</evidence>
<evidence type="ECO:0000259" key="12">
    <source>
        <dbReference type="PROSITE" id="PS50929"/>
    </source>
</evidence>
<dbReference type="Gene3D" id="1.20.1560.10">
    <property type="entry name" value="ABC transporter type 1, transmembrane domain"/>
    <property type="match status" value="1"/>
</dbReference>
<evidence type="ECO:0000256" key="9">
    <source>
        <dbReference type="ARBA" id="ARBA00023136"/>
    </source>
</evidence>
<dbReference type="RefSeq" id="WP_283827204.1">
    <property type="nucleotide sequence ID" value="NZ_JASDDP010000012.1"/>
</dbReference>
<evidence type="ECO:0000259" key="11">
    <source>
        <dbReference type="PROSITE" id="PS50893"/>
    </source>
</evidence>
<evidence type="ECO:0000256" key="4">
    <source>
        <dbReference type="ARBA" id="ARBA00022475"/>
    </source>
</evidence>
<gene>
    <name evidence="13" type="ORF">QLQ80_01270</name>
</gene>
<dbReference type="GO" id="GO:0034040">
    <property type="term" value="F:ATPase-coupled lipid transmembrane transporter activity"/>
    <property type="evidence" value="ECO:0007669"/>
    <property type="project" value="TreeGrafter"/>
</dbReference>
<dbReference type="SUPFAM" id="SSF52540">
    <property type="entry name" value="P-loop containing nucleoside triphosphate hydrolases"/>
    <property type="match status" value="1"/>
</dbReference>
<dbReference type="AlphaFoldDB" id="A0AAJ1UVN4"/>
<dbReference type="FunFam" id="3.40.50.300:FF:000221">
    <property type="entry name" value="Multidrug ABC transporter ATP-binding protein"/>
    <property type="match status" value="1"/>
</dbReference>
<dbReference type="Pfam" id="PF00005">
    <property type="entry name" value="ABC_tran"/>
    <property type="match status" value="1"/>
</dbReference>
<feature type="domain" description="ABC transmembrane type-1" evidence="12">
    <location>
        <begin position="29"/>
        <end position="347"/>
    </location>
</feature>
<keyword evidence="4" id="KW-1003">Cell membrane</keyword>
<dbReference type="GO" id="GO:0140359">
    <property type="term" value="F:ABC-type transporter activity"/>
    <property type="evidence" value="ECO:0007669"/>
    <property type="project" value="InterPro"/>
</dbReference>
<evidence type="ECO:0000256" key="10">
    <source>
        <dbReference type="SAM" id="Phobius"/>
    </source>
</evidence>
<dbReference type="InterPro" id="IPR003439">
    <property type="entry name" value="ABC_transporter-like_ATP-bd"/>
</dbReference>
<feature type="domain" description="ABC transporter" evidence="11">
    <location>
        <begin position="381"/>
        <end position="629"/>
    </location>
</feature>
<keyword evidence="7 13" id="KW-0067">ATP-binding</keyword>
<feature type="transmembrane region" description="Helical" evidence="10">
    <location>
        <begin position="274"/>
        <end position="294"/>
    </location>
</feature>
<dbReference type="SUPFAM" id="SSF90123">
    <property type="entry name" value="ABC transporter transmembrane region"/>
    <property type="match status" value="1"/>
</dbReference>
<dbReference type="Gene3D" id="3.40.50.300">
    <property type="entry name" value="P-loop containing nucleotide triphosphate hydrolases"/>
    <property type="match status" value="1"/>
</dbReference>
<feature type="transmembrane region" description="Helical" evidence="10">
    <location>
        <begin position="165"/>
        <end position="185"/>
    </location>
</feature>
<accession>A0AAJ1UVN4</accession>
<dbReference type="PROSITE" id="PS50893">
    <property type="entry name" value="ABC_TRANSPORTER_2"/>
    <property type="match status" value="1"/>
</dbReference>
<dbReference type="EMBL" id="JASDDP010000012">
    <property type="protein sequence ID" value="MDJ1645719.1"/>
    <property type="molecule type" value="Genomic_DNA"/>
</dbReference>
<organism evidence="13 14">
    <name type="scientific">Mycoplasma phocimorsus</name>
    <dbReference type="NCBI Taxonomy" id="3045839"/>
    <lineage>
        <taxon>Bacteria</taxon>
        <taxon>Bacillati</taxon>
        <taxon>Mycoplasmatota</taxon>
        <taxon>Mollicutes</taxon>
        <taxon>Mycoplasmataceae</taxon>
        <taxon>Mycoplasma</taxon>
    </lineage>
</organism>
<dbReference type="GO" id="GO:0005886">
    <property type="term" value="C:plasma membrane"/>
    <property type="evidence" value="ECO:0007669"/>
    <property type="project" value="UniProtKB-SubCell"/>
</dbReference>
<evidence type="ECO:0000313" key="13">
    <source>
        <dbReference type="EMBL" id="MDJ1645719.1"/>
    </source>
</evidence>
<feature type="transmembrane region" description="Helical" evidence="10">
    <location>
        <begin position="84"/>
        <end position="102"/>
    </location>
</feature>
<dbReference type="PANTHER" id="PTHR24221">
    <property type="entry name" value="ATP-BINDING CASSETTE SUB-FAMILY B"/>
    <property type="match status" value="1"/>
</dbReference>
<dbReference type="InterPro" id="IPR039421">
    <property type="entry name" value="Type_1_exporter"/>
</dbReference>
<name>A0AAJ1UVN4_9MOLU</name>
<protein>
    <submittedName>
        <fullName evidence="13">ABC transporter ATP-binding protein</fullName>
    </submittedName>
</protein>
<proteinExistence type="inferred from homology"/>
<keyword evidence="14" id="KW-1185">Reference proteome</keyword>
<dbReference type="Pfam" id="PF00664">
    <property type="entry name" value="ABC_membrane"/>
    <property type="match status" value="1"/>
</dbReference>
<keyword evidence="6" id="KW-0547">Nucleotide-binding</keyword>
<comment type="similarity">
    <text evidence="2">Belongs to the ABC transporter superfamily.</text>
</comment>
<evidence type="ECO:0000256" key="7">
    <source>
        <dbReference type="ARBA" id="ARBA00022840"/>
    </source>
</evidence>
<keyword evidence="8 10" id="KW-1133">Transmembrane helix</keyword>
<dbReference type="Proteomes" id="UP001224428">
    <property type="component" value="Unassembled WGS sequence"/>
</dbReference>
<comment type="subcellular location">
    <subcellularLocation>
        <location evidence="1">Cell membrane</location>
        <topology evidence="1">Multi-pass membrane protein</topology>
    </subcellularLocation>
</comment>
<dbReference type="GO" id="GO:0016887">
    <property type="term" value="F:ATP hydrolysis activity"/>
    <property type="evidence" value="ECO:0007669"/>
    <property type="project" value="InterPro"/>
</dbReference>
<dbReference type="InterPro" id="IPR027417">
    <property type="entry name" value="P-loop_NTPase"/>
</dbReference>
<dbReference type="GO" id="GO:0005524">
    <property type="term" value="F:ATP binding"/>
    <property type="evidence" value="ECO:0007669"/>
    <property type="project" value="UniProtKB-KW"/>
</dbReference>
<dbReference type="InterPro" id="IPR036640">
    <property type="entry name" value="ABC1_TM_sf"/>
</dbReference>
<reference evidence="13" key="1">
    <citation type="submission" date="2023-05" db="EMBL/GenBank/DDBJ databases">
        <title>Mycoplasma phocimorsus sp. nov., isolated from Scandinavian patients with seal finger or septic arthritis after contact with seals.</title>
        <authorList>
            <person name="Skafte-Holm A."/>
            <person name="Pedersen T.R."/>
            <person name="Froelund M."/>
            <person name="Stegger M."/>
            <person name="Qvortrup K."/>
            <person name="Michaels D.L."/>
            <person name="Brown D.R."/>
            <person name="Jensen J.S."/>
        </authorList>
    </citation>
    <scope>NUCLEOTIDE SEQUENCE</scope>
    <source>
        <strain evidence="13">M5725</strain>
    </source>
</reference>
<dbReference type="InterPro" id="IPR003593">
    <property type="entry name" value="AAA+_ATPase"/>
</dbReference>
<feature type="transmembrane region" description="Helical" evidence="10">
    <location>
        <begin position="191"/>
        <end position="208"/>
    </location>
</feature>
<sequence>MSKYISKKNFWGTIFRINKEVSRYGTPYWLGLFFGFLRAALFTSGTFLLGLITERFFKTKNNINLQKNFLSQSKLFGFDISVEISFYILISILIAIFILYTISSVIQIKLMTNLGNKAVYNMRMKGFSNLQKMHIDYYDTTKNGELISRLSNDSNNAELALTQSLVFIPTSIFNFFLSFFFMLFLSVTATLIAVSIFALMISSAYFLLKHNITNRTINIQLFGEMTSHLEEYIANKNLINSFNQTENVIKKFEKINNKTYISNKKVYNYSNLTFPVYNISANVAIVAAIVFGVVCKIYNIPAYGIDITGAGKQATFGAGFLISFINLMWNFSSTVNDLIERANVIILGVASSKRLYELNDLKTPYYPLNYKLFPTNEDFTIEFDNVYFRYDKNIDHYETKGISFKVKKGQHIAIVGPTGCGKTTLINLLAKFYDIESGEIKVDKKKVIAGEIYINNIPYSQINSKNLRDNMSIVLQDTFLFNDTVKNNIKISNINATDDEIQQAISITGIDDKINNLKNGLDTIIGEKYTSLSNGEGQLIDISRVLLVNKDIVIFDEATSNLDTETEQQVYKAMDSFMKNKTSFVIAHRLSTIIKADLIIVMNEGEIVERGTHKELLEKNGFYAQMYSTQINNILSVKE</sequence>
<feature type="transmembrane region" description="Helical" evidence="10">
    <location>
        <begin position="28"/>
        <end position="52"/>
    </location>
</feature>
<comment type="caution">
    <text evidence="13">The sequence shown here is derived from an EMBL/GenBank/DDBJ whole genome shotgun (WGS) entry which is preliminary data.</text>
</comment>
<keyword evidence="9 10" id="KW-0472">Membrane</keyword>
<dbReference type="PANTHER" id="PTHR24221:SF654">
    <property type="entry name" value="ATP-BINDING CASSETTE SUB-FAMILY B MEMBER 6"/>
    <property type="match status" value="1"/>
</dbReference>
<keyword evidence="5 10" id="KW-0812">Transmembrane</keyword>
<dbReference type="PROSITE" id="PS50929">
    <property type="entry name" value="ABC_TM1F"/>
    <property type="match status" value="1"/>
</dbReference>
<evidence type="ECO:0000313" key="14">
    <source>
        <dbReference type="Proteomes" id="UP001224428"/>
    </source>
</evidence>
<evidence type="ECO:0000256" key="5">
    <source>
        <dbReference type="ARBA" id="ARBA00022692"/>
    </source>
</evidence>
<dbReference type="SMART" id="SM00382">
    <property type="entry name" value="AAA"/>
    <property type="match status" value="1"/>
</dbReference>
<dbReference type="InterPro" id="IPR011527">
    <property type="entry name" value="ABC1_TM_dom"/>
</dbReference>
<keyword evidence="3" id="KW-0813">Transport</keyword>
<evidence type="ECO:0000256" key="6">
    <source>
        <dbReference type="ARBA" id="ARBA00022741"/>
    </source>
</evidence>
<evidence type="ECO:0000256" key="2">
    <source>
        <dbReference type="ARBA" id="ARBA00005417"/>
    </source>
</evidence>
<evidence type="ECO:0000256" key="1">
    <source>
        <dbReference type="ARBA" id="ARBA00004651"/>
    </source>
</evidence>